<comment type="similarity">
    <text evidence="1">Belongs to the 5'(3')-deoxyribonucleotidase family.</text>
</comment>
<dbReference type="Pfam" id="PF05761">
    <property type="entry name" value="5_nucleotid"/>
    <property type="match status" value="1"/>
</dbReference>
<evidence type="ECO:0000256" key="4">
    <source>
        <dbReference type="ARBA" id="ARBA00022842"/>
    </source>
</evidence>
<keyword evidence="6" id="KW-1185">Reference proteome</keyword>
<dbReference type="InterPro" id="IPR023214">
    <property type="entry name" value="HAD_sf"/>
</dbReference>
<name>A0ABP0XBX4_9BRYO</name>
<protein>
    <submittedName>
        <fullName evidence="5">Uncharacterized protein</fullName>
    </submittedName>
</protein>
<proteinExistence type="inferred from homology"/>
<dbReference type="EMBL" id="OZ020102">
    <property type="protein sequence ID" value="CAK9276604.1"/>
    <property type="molecule type" value="Genomic_DNA"/>
</dbReference>
<dbReference type="PANTHER" id="PTHR12103:SF22">
    <property type="entry name" value="HAD-SUPERFAMILY HYDROLASE, SUBFAMILY IG, 5'-NUCLEOTIDASE"/>
    <property type="match status" value="1"/>
</dbReference>
<dbReference type="PANTHER" id="PTHR12103">
    <property type="entry name" value="5'-NUCLEOTIDASE DOMAIN-CONTAINING"/>
    <property type="match status" value="1"/>
</dbReference>
<evidence type="ECO:0000256" key="2">
    <source>
        <dbReference type="ARBA" id="ARBA00022723"/>
    </source>
</evidence>
<evidence type="ECO:0000313" key="6">
    <source>
        <dbReference type="Proteomes" id="UP001497444"/>
    </source>
</evidence>
<evidence type="ECO:0000256" key="1">
    <source>
        <dbReference type="ARBA" id="ARBA00009589"/>
    </source>
</evidence>
<keyword evidence="3" id="KW-0378">Hydrolase</keyword>
<evidence type="ECO:0000313" key="5">
    <source>
        <dbReference type="EMBL" id="CAK9276604.1"/>
    </source>
</evidence>
<organism evidence="5 6">
    <name type="scientific">Sphagnum jensenii</name>
    <dbReference type="NCBI Taxonomy" id="128206"/>
    <lineage>
        <taxon>Eukaryota</taxon>
        <taxon>Viridiplantae</taxon>
        <taxon>Streptophyta</taxon>
        <taxon>Embryophyta</taxon>
        <taxon>Bryophyta</taxon>
        <taxon>Sphagnophytina</taxon>
        <taxon>Sphagnopsida</taxon>
        <taxon>Sphagnales</taxon>
        <taxon>Sphagnaceae</taxon>
        <taxon>Sphagnum</taxon>
    </lineage>
</organism>
<keyword evidence="4" id="KW-0460">Magnesium</keyword>
<dbReference type="SUPFAM" id="SSF56784">
    <property type="entry name" value="HAD-like"/>
    <property type="match status" value="1"/>
</dbReference>
<dbReference type="InterPro" id="IPR008380">
    <property type="entry name" value="HAD-SF_hydro_IG_5-nucl"/>
</dbReference>
<keyword evidence="2" id="KW-0479">Metal-binding</keyword>
<gene>
    <name evidence="5" type="ORF">CSSPJE1EN1_LOCUS22082</name>
</gene>
<dbReference type="InterPro" id="IPR036412">
    <property type="entry name" value="HAD-like_sf"/>
</dbReference>
<sequence length="164" mass="18812">MPNNCLCSTPQAEVINDPDKFVEHDAELPLALLDQKELKWLLTGGLYCGGSAFMVEKALSSQVGQTLYVGDQIYTDVSQLKVNLRWWMALICRELEREVKALRHGSSHRAKVMELISKKELVSDVFNQLRLAYSTESMGIHHRWGYLSQARLWDKSHFTCQIEK</sequence>
<dbReference type="Gene3D" id="3.40.50.1000">
    <property type="entry name" value="HAD superfamily/HAD-like"/>
    <property type="match status" value="1"/>
</dbReference>
<reference evidence="5" key="1">
    <citation type="submission" date="2024-02" db="EMBL/GenBank/DDBJ databases">
        <authorList>
            <consortium name="ELIXIR-Norway"/>
            <consortium name="Elixir Norway"/>
        </authorList>
    </citation>
    <scope>NUCLEOTIDE SEQUENCE</scope>
</reference>
<accession>A0ABP0XBX4</accession>
<evidence type="ECO:0000256" key="3">
    <source>
        <dbReference type="ARBA" id="ARBA00022801"/>
    </source>
</evidence>
<dbReference type="Proteomes" id="UP001497444">
    <property type="component" value="Chromosome 7"/>
</dbReference>